<dbReference type="InterPro" id="IPR006710">
    <property type="entry name" value="Glyco_hydro_43"/>
</dbReference>
<reference evidence="8" key="1">
    <citation type="submission" date="2020-09" db="EMBL/GenBank/DDBJ databases">
        <title>A novel bacterium of genus Paenibacillus, isolated from South China Sea.</title>
        <authorList>
            <person name="Huang H."/>
            <person name="Mo K."/>
            <person name="Hu Y."/>
        </authorList>
    </citation>
    <scope>NUCLEOTIDE SEQUENCE</scope>
    <source>
        <strain evidence="8">IB182493</strain>
    </source>
</reference>
<dbReference type="InterPro" id="IPR010496">
    <property type="entry name" value="AL/BT2_dom"/>
</dbReference>
<dbReference type="RefSeq" id="WP_190859779.1">
    <property type="nucleotide sequence ID" value="NZ_JACXIY010000010.1"/>
</dbReference>
<dbReference type="PANTHER" id="PTHR42812:SF12">
    <property type="entry name" value="BETA-XYLOSIDASE-RELATED"/>
    <property type="match status" value="1"/>
</dbReference>
<keyword evidence="2" id="KW-0378">Hydrolase</keyword>
<dbReference type="SUPFAM" id="SSF49785">
    <property type="entry name" value="Galactose-binding domain-like"/>
    <property type="match status" value="1"/>
</dbReference>
<feature type="active site" description="Proton donor" evidence="4">
    <location>
        <position position="209"/>
    </location>
</feature>
<gene>
    <name evidence="8" type="ORF">IDH41_07675</name>
</gene>
<keyword evidence="9" id="KW-1185">Reference proteome</keyword>
<protein>
    <submittedName>
        <fullName evidence="8">Family 43 glycosylhydrolase</fullName>
    </submittedName>
</protein>
<dbReference type="CDD" id="cd08991">
    <property type="entry name" value="GH43_HoAraf43-like"/>
    <property type="match status" value="1"/>
</dbReference>
<keyword evidence="3" id="KW-0326">Glycosidase</keyword>
<evidence type="ECO:0000256" key="4">
    <source>
        <dbReference type="PIRSR" id="PIRSR606710-1"/>
    </source>
</evidence>
<evidence type="ECO:0000313" key="9">
    <source>
        <dbReference type="Proteomes" id="UP000632125"/>
    </source>
</evidence>
<evidence type="ECO:0000256" key="5">
    <source>
        <dbReference type="PIRSR" id="PIRSR606710-2"/>
    </source>
</evidence>
<dbReference type="PANTHER" id="PTHR42812">
    <property type="entry name" value="BETA-XYLOSIDASE"/>
    <property type="match status" value="1"/>
</dbReference>
<comment type="similarity">
    <text evidence="1">Belongs to the glycosyl hydrolase 43 family.</text>
</comment>
<feature type="signal peptide" evidence="6">
    <location>
        <begin position="1"/>
        <end position="29"/>
    </location>
</feature>
<dbReference type="InterPro" id="IPR008979">
    <property type="entry name" value="Galactose-bd-like_sf"/>
</dbReference>
<feature type="site" description="Important for catalytic activity, responsible for pKa modulation of the active site Glu and correct orientation of both the proton donor and substrate" evidence="5">
    <location>
        <position position="162"/>
    </location>
</feature>
<dbReference type="EMBL" id="JACXIY010000010">
    <property type="protein sequence ID" value="MBD2868451.1"/>
    <property type="molecule type" value="Genomic_DNA"/>
</dbReference>
<dbReference type="PROSITE" id="PS51257">
    <property type="entry name" value="PROKAR_LIPOPROTEIN"/>
    <property type="match status" value="1"/>
</dbReference>
<dbReference type="Pfam" id="PF04616">
    <property type="entry name" value="Glyco_hydro_43"/>
    <property type="match status" value="1"/>
</dbReference>
<feature type="active site" description="Proton acceptor" evidence="4">
    <location>
        <position position="66"/>
    </location>
</feature>
<dbReference type="Gene3D" id="2.60.120.260">
    <property type="entry name" value="Galactose-binding domain-like"/>
    <property type="match status" value="1"/>
</dbReference>
<dbReference type="InterPro" id="IPR051795">
    <property type="entry name" value="Glycosyl_Hydrlase_43"/>
</dbReference>
<dbReference type="Pfam" id="PF06439">
    <property type="entry name" value="3keto-disac_hyd"/>
    <property type="match status" value="1"/>
</dbReference>
<evidence type="ECO:0000313" key="8">
    <source>
        <dbReference type="EMBL" id="MBD2868451.1"/>
    </source>
</evidence>
<dbReference type="InterPro" id="IPR023296">
    <property type="entry name" value="Glyco_hydro_beta-prop_sf"/>
</dbReference>
<dbReference type="Gene3D" id="2.60.120.560">
    <property type="entry name" value="Exo-inulinase, domain 1"/>
    <property type="match status" value="2"/>
</dbReference>
<feature type="chain" id="PRO_5036699202" evidence="6">
    <location>
        <begin position="30"/>
        <end position="827"/>
    </location>
</feature>
<evidence type="ECO:0000256" key="6">
    <source>
        <dbReference type="SAM" id="SignalP"/>
    </source>
</evidence>
<feature type="domain" description="3-keto-alpha-glucoside-1,2-lyase/3-keto-2-hydroxy-glucal hydratase" evidence="7">
    <location>
        <begin position="686"/>
        <end position="821"/>
    </location>
</feature>
<dbReference type="Gene3D" id="2.115.10.20">
    <property type="entry name" value="Glycosyl hydrolase domain, family 43"/>
    <property type="match status" value="1"/>
</dbReference>
<name>A0A927CMA5_9BACL</name>
<dbReference type="AlphaFoldDB" id="A0A927CMA5"/>
<evidence type="ECO:0000256" key="1">
    <source>
        <dbReference type="ARBA" id="ARBA00009865"/>
    </source>
</evidence>
<comment type="caution">
    <text evidence="8">The sequence shown here is derived from an EMBL/GenBank/DDBJ whole genome shotgun (WGS) entry which is preliminary data.</text>
</comment>
<sequence>MKKAARGNFGLKKAAVALAAASVMLTAGACRPEPDEIEVILLEEDAKVYTNSFKLEQEWEDYGIGDPFIMRHNGRYYLYCSTKDWRPGIKAWSSDNLVDWQYEGLVTEDPISTGAYAPEVFYWNGSFYLYTSPAGQGHYVLQSDSPTGPFEVKTGNLGNSIDGSVFIDDDGKWYFTNAGTQGIVAHEMPDPLTIDIGVTTNAFLSHWTEGSMIWKRNGLYYMTYTGNHVFSNGYRVNYAVSKDGPFGDYAIPANNPVILNVDEEFKGLGHSSTVLGPDMDSYYMTYHNLVGRSVEGPPVRELNIDRLAYNGDKLVVLGPTHDHNQPAPAMPALYGRLSDGVDPKEWEQSDHALLSIAPTAAAFIAEYNLRYPEGEKPDAATAVSAVFGYRDDGNYSAVRLRPASHKLELIERKDGAETAIADATLPEQFDYAKLHAIRVERRDSSVLVFFDGMKKLEAETSGAAGGRIGYIAGGASPVYEYTAFANDADGSSDFEAYKPLPGTIEAVHYLKEAERGFHMEQPSADGAAYRVNDGVPIARTVAGSYSVSLQNEGDWLKYKVNAKTEGDYGIGVALRKPDDDVVLEWSVDGGKAEKTTIRADDPAFAEAGWAKVRAGTLKMPAGFHELKVKLAKGASELESFELFELAEKSAKAISLDEASIRNKFGLFSESDEGGGYSGSGIDDDRLFLGDDRWDDYEFAVQVKLESDTDAGGLFVRETNESYHPDQVMDAAMGYYIGVTSSQVTLSRLNYDSILLASETAQFEPGEEHPIKVVAQGGRIRVYVNGEKDALIDYTDPNPFLYGKVGIRSERSSVSFHQMTVKPLPGDR</sequence>
<evidence type="ECO:0000256" key="2">
    <source>
        <dbReference type="ARBA" id="ARBA00022801"/>
    </source>
</evidence>
<dbReference type="SUPFAM" id="SSF75005">
    <property type="entry name" value="Arabinanase/levansucrase/invertase"/>
    <property type="match status" value="1"/>
</dbReference>
<dbReference type="Proteomes" id="UP000632125">
    <property type="component" value="Unassembled WGS sequence"/>
</dbReference>
<accession>A0A927CMA5</accession>
<proteinExistence type="inferred from homology"/>
<organism evidence="8 9">
    <name type="scientific">Paenibacillus arenilitoris</name>
    <dbReference type="NCBI Taxonomy" id="2772299"/>
    <lineage>
        <taxon>Bacteria</taxon>
        <taxon>Bacillati</taxon>
        <taxon>Bacillota</taxon>
        <taxon>Bacilli</taxon>
        <taxon>Bacillales</taxon>
        <taxon>Paenibacillaceae</taxon>
        <taxon>Paenibacillus</taxon>
    </lineage>
</organism>
<dbReference type="GO" id="GO:0005975">
    <property type="term" value="P:carbohydrate metabolic process"/>
    <property type="evidence" value="ECO:0007669"/>
    <property type="project" value="InterPro"/>
</dbReference>
<keyword evidence="6" id="KW-0732">Signal</keyword>
<evidence type="ECO:0000259" key="7">
    <source>
        <dbReference type="Pfam" id="PF06439"/>
    </source>
</evidence>
<dbReference type="GO" id="GO:0004553">
    <property type="term" value="F:hydrolase activity, hydrolyzing O-glycosyl compounds"/>
    <property type="evidence" value="ECO:0007669"/>
    <property type="project" value="InterPro"/>
</dbReference>
<evidence type="ECO:0000256" key="3">
    <source>
        <dbReference type="ARBA" id="ARBA00023295"/>
    </source>
</evidence>